<dbReference type="Gene3D" id="2.30.30.40">
    <property type="entry name" value="SH3 Domains"/>
    <property type="match status" value="1"/>
</dbReference>
<evidence type="ECO:0000313" key="6">
    <source>
        <dbReference type="Proteomes" id="UP000574317"/>
    </source>
</evidence>
<feature type="compositionally biased region" description="Pro residues" evidence="3">
    <location>
        <begin position="859"/>
        <end position="877"/>
    </location>
</feature>
<feature type="domain" description="SH3" evidence="4">
    <location>
        <begin position="2"/>
        <end position="66"/>
    </location>
</feature>
<feature type="compositionally biased region" description="Pro residues" evidence="3">
    <location>
        <begin position="595"/>
        <end position="629"/>
    </location>
</feature>
<feature type="compositionally biased region" description="Pro residues" evidence="3">
    <location>
        <begin position="816"/>
        <end position="828"/>
    </location>
</feature>
<dbReference type="InterPro" id="IPR036028">
    <property type="entry name" value="SH3-like_dom_sf"/>
</dbReference>
<dbReference type="EMBL" id="JAAOAO010000201">
    <property type="protein sequence ID" value="KAF5557143.1"/>
    <property type="molecule type" value="Genomic_DNA"/>
</dbReference>
<dbReference type="PANTHER" id="PTHR45929">
    <property type="entry name" value="JAK PATHWAY SIGNAL TRANSDUCTION ADAPTOR MOLECULE"/>
    <property type="match status" value="1"/>
</dbReference>
<dbReference type="InterPro" id="IPR057402">
    <property type="entry name" value="AIM3_BBC1_C"/>
</dbReference>
<dbReference type="InterPro" id="IPR001452">
    <property type="entry name" value="SH3_domain"/>
</dbReference>
<protein>
    <submittedName>
        <fullName evidence="5">SH3 domain-containing protein</fullName>
    </submittedName>
</protein>
<evidence type="ECO:0000259" key="4">
    <source>
        <dbReference type="PROSITE" id="PS50002"/>
    </source>
</evidence>
<gene>
    <name evidence="5" type="ORF">FNAPI_5531</name>
</gene>
<reference evidence="5 6" key="1">
    <citation type="submission" date="2020-05" db="EMBL/GenBank/DDBJ databases">
        <title>Identification and distribution of gene clusters putatively required for synthesis of sphingolipid metabolism inhibitors in phylogenetically diverse species of the filamentous fungus Fusarium.</title>
        <authorList>
            <person name="Kim H.-S."/>
            <person name="Busman M."/>
            <person name="Brown D.W."/>
            <person name="Divon H."/>
            <person name="Uhlig S."/>
            <person name="Proctor R.H."/>
        </authorList>
    </citation>
    <scope>NUCLEOTIDE SEQUENCE [LARGE SCALE GENOMIC DNA]</scope>
    <source>
        <strain evidence="5 6">NRRL 25196</strain>
    </source>
</reference>
<dbReference type="SMART" id="SM00326">
    <property type="entry name" value="SH3"/>
    <property type="match status" value="1"/>
</dbReference>
<dbReference type="InterPro" id="IPR050670">
    <property type="entry name" value="STAM"/>
</dbReference>
<sequence>MAAPFRVKAIYEYSSPHEDDLNFSIGQVITVTDEEDADWYGGEYVDDNGVKQEGIFPRNFVEKFEPTAPPRPARTRTKKEPEHAQPAEDIASLPPPPVQQEAPSIPAPEPEPEIEDAHEPVHKHSVPEPAAPAVPEPVTSKPAEPVQATAPPPVAVPKPEPPAPAPQAPAAASPKPKPSGPPPKVEKPSASSFKDRIAAFNKPAAPPVAPFKPSGLAGSGTGFIKKPFVAPPPSRNAFIPPPQQTPTAKVYRRDEDPEIKEREAETQGQAERAGLVPSEGQGGEDEDQPKPTSLKERIALLQKQQQEQAARHADAAAKKEKPKKPQKKRESVGHIDTPVEAEASPQEPHAPLERRDTQDTDARTSMDEPRHNRMPPPPRRRSSKGPAVEPVHDGNEADMSGAGDTTEGNDDLTERDDSDGVARNAPRAPALPIHAGPPPEAPTSRKEDSEEADEEEEEEEEEEMDPEARRKEELRARMAKMSGGMGFHGMFGAPMPAPAPPPKKKKAPKPERTSIDETVEEASPTSHAAPPVPTMMALPGFGGSSKPEEPSEHEPAARAPPPPVPSQRPRVPEHAEMAEDEAENDVTPAPHAAPTIPPRDPAGPPPVPGSRGAPPPVPSESRPPPPAPPADVKSQSEGSQSGDELSGGRDSDREGPAAAVRSPPMAPPPVQPPHLPARSPPLSPTREEFSPTSPKSNASNRLSRLPPPIPGSAPALPAQSRPPPPPPPGGLRRQSTQDSHAQHTRGPPQAGEEEAEELTEYEGDYDTDIASSVPHKDALKSHARESSLEDNTILSPVSDAPPKLPPPIPTGTAPRAVPPPVPSQPPPENMRQSIDTPRAAPPPPPPVDNKRQSIDVPRAAPPPPPPTGLLPPQPPQSPRLEEDYDPYNYSAPPGGHGYAPRTPKIEEEGIFPQSPSVTSPIDRRPPPPPSVPAGRTSGRQSLDISRAAAGNRRSMDVHRPSMSMESGFIANDLDLAIQSGWWKQSNQVPPVLQGRKDIYFEAEESTSTNGGQQTTITREIFILYQDYSQTFLTIRYDPYDASDVQLEQRHEPPPRPLRQDQMEEFYERFGRHISTAVATKKDSVVADGTPQGLVLELLKPYKDALPPVGTRAYGALVYSNMANASTQQNDVIRAGDIITIRNAKFQGKHGPMHAKYSAEVGKPDHVAVVSEWDGTKKKVRAWEQGRESKKVKVESFKLDDLRSGEVKIWRVMPRSWVGWNSQS</sequence>
<feature type="compositionally biased region" description="Basic and acidic residues" evidence="3">
    <location>
        <begin position="466"/>
        <end position="476"/>
    </location>
</feature>
<name>A0A8H5JKS4_9HYPO</name>
<dbReference type="PANTHER" id="PTHR45929:SF6">
    <property type="entry name" value="SH3 DOMAIN PROTEIN (AFU_ORTHOLOGUE AFUA_2G10320)"/>
    <property type="match status" value="1"/>
</dbReference>
<feature type="compositionally biased region" description="Acidic residues" evidence="3">
    <location>
        <begin position="751"/>
        <end position="767"/>
    </location>
</feature>
<evidence type="ECO:0000256" key="2">
    <source>
        <dbReference type="PROSITE-ProRule" id="PRU00192"/>
    </source>
</evidence>
<evidence type="ECO:0000256" key="3">
    <source>
        <dbReference type="SAM" id="MobiDB-lite"/>
    </source>
</evidence>
<dbReference type="PROSITE" id="PS50002">
    <property type="entry name" value="SH3"/>
    <property type="match status" value="1"/>
</dbReference>
<feature type="compositionally biased region" description="Pro residues" evidence="3">
    <location>
        <begin position="720"/>
        <end position="729"/>
    </location>
</feature>
<feature type="compositionally biased region" description="Basic and acidic residues" evidence="3">
    <location>
        <begin position="350"/>
        <end position="371"/>
    </location>
</feature>
<feature type="compositionally biased region" description="Low complexity" evidence="3">
    <location>
        <begin position="136"/>
        <end position="149"/>
    </location>
</feature>
<comment type="caution">
    <text evidence="5">The sequence shown here is derived from an EMBL/GenBank/DDBJ whole genome shotgun (WGS) entry which is preliminary data.</text>
</comment>
<dbReference type="CDD" id="cd11887">
    <property type="entry name" value="SH3_Bbc1"/>
    <property type="match status" value="1"/>
</dbReference>
<evidence type="ECO:0000256" key="1">
    <source>
        <dbReference type="ARBA" id="ARBA00022443"/>
    </source>
</evidence>
<feature type="compositionally biased region" description="Basic and acidic residues" evidence="3">
    <location>
        <begin position="646"/>
        <end position="655"/>
    </location>
</feature>
<evidence type="ECO:0000313" key="5">
    <source>
        <dbReference type="EMBL" id="KAF5557143.1"/>
    </source>
</evidence>
<dbReference type="AlphaFoldDB" id="A0A8H5JKS4"/>
<feature type="compositionally biased region" description="Basic and acidic residues" evidence="3">
    <location>
        <begin position="309"/>
        <end position="319"/>
    </location>
</feature>
<feature type="compositionally biased region" description="Basic and acidic residues" evidence="3">
    <location>
        <begin position="251"/>
        <end position="265"/>
    </location>
</feature>
<feature type="compositionally biased region" description="Pro residues" evidence="3">
    <location>
        <begin position="664"/>
        <end position="683"/>
    </location>
</feature>
<accession>A0A8H5JKS4</accession>
<keyword evidence="1 2" id="KW-0728">SH3 domain</keyword>
<feature type="compositionally biased region" description="Pro residues" evidence="3">
    <location>
        <begin position="150"/>
        <end position="167"/>
    </location>
</feature>
<feature type="compositionally biased region" description="Basic and acidic residues" evidence="3">
    <location>
        <begin position="774"/>
        <end position="787"/>
    </location>
</feature>
<feature type="compositionally biased region" description="Acidic residues" evidence="3">
    <location>
        <begin position="407"/>
        <end position="419"/>
    </location>
</feature>
<feature type="compositionally biased region" description="Acidic residues" evidence="3">
    <location>
        <begin position="449"/>
        <end position="465"/>
    </location>
</feature>
<dbReference type="Pfam" id="PF00018">
    <property type="entry name" value="SH3_1"/>
    <property type="match status" value="1"/>
</dbReference>
<dbReference type="SUPFAM" id="SSF50044">
    <property type="entry name" value="SH3-domain"/>
    <property type="match status" value="1"/>
</dbReference>
<feature type="compositionally biased region" description="Low complexity" evidence="3">
    <location>
        <begin position="299"/>
        <end position="308"/>
    </location>
</feature>
<dbReference type="Proteomes" id="UP000574317">
    <property type="component" value="Unassembled WGS sequence"/>
</dbReference>
<feature type="compositionally biased region" description="Polar residues" evidence="3">
    <location>
        <begin position="690"/>
        <end position="702"/>
    </location>
</feature>
<feature type="region of interest" description="Disordered" evidence="3">
    <location>
        <begin position="60"/>
        <end position="955"/>
    </location>
</feature>
<feature type="compositionally biased region" description="Basic and acidic residues" evidence="3">
    <location>
        <begin position="115"/>
        <end position="126"/>
    </location>
</feature>
<feature type="compositionally biased region" description="Pro residues" evidence="3">
    <location>
        <begin position="229"/>
        <end position="244"/>
    </location>
</feature>
<dbReference type="InterPro" id="IPR035552">
    <property type="entry name" value="Mti1_SH3"/>
</dbReference>
<proteinExistence type="predicted"/>
<organism evidence="5 6">
    <name type="scientific">Fusarium napiforme</name>
    <dbReference type="NCBI Taxonomy" id="42672"/>
    <lineage>
        <taxon>Eukaryota</taxon>
        <taxon>Fungi</taxon>
        <taxon>Dikarya</taxon>
        <taxon>Ascomycota</taxon>
        <taxon>Pezizomycotina</taxon>
        <taxon>Sordariomycetes</taxon>
        <taxon>Hypocreomycetidae</taxon>
        <taxon>Hypocreales</taxon>
        <taxon>Nectriaceae</taxon>
        <taxon>Fusarium</taxon>
        <taxon>Fusarium fujikuroi species complex</taxon>
    </lineage>
</organism>
<keyword evidence="6" id="KW-1185">Reference proteome</keyword>
<feature type="compositionally biased region" description="Basic and acidic residues" evidence="3">
    <location>
        <begin position="546"/>
        <end position="556"/>
    </location>
</feature>
<dbReference type="Pfam" id="PF25459">
    <property type="entry name" value="AIM3_BBC1_C"/>
    <property type="match status" value="1"/>
</dbReference>
<feature type="compositionally biased region" description="Polar residues" evidence="3">
    <location>
        <begin position="633"/>
        <end position="643"/>
    </location>
</feature>